<gene>
    <name evidence="7" type="ORF">ESP62_011260</name>
</gene>
<keyword evidence="8" id="KW-1185">Reference proteome</keyword>
<dbReference type="RefSeq" id="WP_129183666.1">
    <property type="nucleotide sequence ID" value="NZ_JAGIOG010000001.1"/>
</dbReference>
<evidence type="ECO:0000313" key="7">
    <source>
        <dbReference type="EMBL" id="KAA1376029.1"/>
    </source>
</evidence>
<keyword evidence="3 5" id="KW-1133">Transmembrane helix</keyword>
<keyword evidence="4 5" id="KW-0472">Membrane</keyword>
<evidence type="ECO:0000256" key="3">
    <source>
        <dbReference type="ARBA" id="ARBA00022989"/>
    </source>
</evidence>
<dbReference type="OrthoDB" id="9792945at2"/>
<comment type="subcellular location">
    <subcellularLocation>
        <location evidence="1">Membrane</location>
        <topology evidence="1">Multi-pass membrane protein</topology>
    </subcellularLocation>
</comment>
<comment type="caution">
    <text evidence="7">The sequence shown here is derived from an EMBL/GenBank/DDBJ whole genome shotgun (WGS) entry which is preliminary data.</text>
</comment>
<dbReference type="InterPro" id="IPR002810">
    <property type="entry name" value="NfeD-like_C"/>
</dbReference>
<evidence type="ECO:0000256" key="1">
    <source>
        <dbReference type="ARBA" id="ARBA00004141"/>
    </source>
</evidence>
<dbReference type="GO" id="GO:0005886">
    <property type="term" value="C:plasma membrane"/>
    <property type="evidence" value="ECO:0007669"/>
    <property type="project" value="TreeGrafter"/>
</dbReference>
<dbReference type="Proteomes" id="UP001515100">
    <property type="component" value="Unassembled WGS sequence"/>
</dbReference>
<dbReference type="InterPro" id="IPR012340">
    <property type="entry name" value="NA-bd_OB-fold"/>
</dbReference>
<sequence>MTDWIRENAWATWLGVAVVLAVVEMLSLDLVLLMFAIGALAAAAAAGLGAPVFVTVPLFAIVSLLLLFLVRPSIVAKLHAGPTLQTGHVNLVGATAVVVEPVDERNGRIQLRGELWSARTTHDLAFDTGTEVLVTQIDGATAVVTSATTASPLSKES</sequence>
<evidence type="ECO:0000256" key="4">
    <source>
        <dbReference type="ARBA" id="ARBA00023136"/>
    </source>
</evidence>
<organism evidence="7 8">
    <name type="scientific">Aeromicrobium fastidiosum</name>
    <dbReference type="NCBI Taxonomy" id="52699"/>
    <lineage>
        <taxon>Bacteria</taxon>
        <taxon>Bacillati</taxon>
        <taxon>Actinomycetota</taxon>
        <taxon>Actinomycetes</taxon>
        <taxon>Propionibacteriales</taxon>
        <taxon>Nocardioidaceae</taxon>
        <taxon>Aeromicrobium</taxon>
    </lineage>
</organism>
<accession>A0A641AN00</accession>
<proteinExistence type="predicted"/>
<dbReference type="PANTHER" id="PTHR33507">
    <property type="entry name" value="INNER MEMBRANE PROTEIN YBBJ"/>
    <property type="match status" value="1"/>
</dbReference>
<dbReference type="AlphaFoldDB" id="A0A641AN00"/>
<evidence type="ECO:0000313" key="8">
    <source>
        <dbReference type="Proteomes" id="UP001515100"/>
    </source>
</evidence>
<evidence type="ECO:0000259" key="6">
    <source>
        <dbReference type="Pfam" id="PF01957"/>
    </source>
</evidence>
<dbReference type="Pfam" id="PF01957">
    <property type="entry name" value="NfeD"/>
    <property type="match status" value="1"/>
</dbReference>
<dbReference type="Gene3D" id="2.40.50.140">
    <property type="entry name" value="Nucleic acid-binding proteins"/>
    <property type="match status" value="1"/>
</dbReference>
<feature type="transmembrane region" description="Helical" evidence="5">
    <location>
        <begin position="48"/>
        <end position="70"/>
    </location>
</feature>
<dbReference type="SUPFAM" id="SSF141322">
    <property type="entry name" value="NfeD domain-like"/>
    <property type="match status" value="1"/>
</dbReference>
<dbReference type="PANTHER" id="PTHR33507:SF3">
    <property type="entry name" value="INNER MEMBRANE PROTEIN YBBJ"/>
    <property type="match status" value="1"/>
</dbReference>
<dbReference type="EMBL" id="SDPP02000003">
    <property type="protein sequence ID" value="KAA1376029.1"/>
    <property type="molecule type" value="Genomic_DNA"/>
</dbReference>
<name>A0A641AN00_9ACTN</name>
<keyword evidence="2 5" id="KW-0812">Transmembrane</keyword>
<feature type="domain" description="NfeD-like C-terminal" evidence="6">
    <location>
        <begin position="91"/>
        <end position="144"/>
    </location>
</feature>
<reference evidence="7" key="1">
    <citation type="submission" date="2019-09" db="EMBL/GenBank/DDBJ databases">
        <authorList>
            <person name="Li J."/>
        </authorList>
    </citation>
    <scope>NUCLEOTIDE SEQUENCE [LARGE SCALE GENOMIC DNA]</scope>
    <source>
        <strain evidence="7">NRBC 14897</strain>
    </source>
</reference>
<dbReference type="InterPro" id="IPR052165">
    <property type="entry name" value="Membrane_assoc_protease"/>
</dbReference>
<feature type="transmembrane region" description="Helical" evidence="5">
    <location>
        <begin position="12"/>
        <end position="42"/>
    </location>
</feature>
<evidence type="ECO:0000256" key="2">
    <source>
        <dbReference type="ARBA" id="ARBA00022692"/>
    </source>
</evidence>
<protein>
    <submittedName>
        <fullName evidence="7">NfeD family protein</fullName>
    </submittedName>
</protein>
<evidence type="ECO:0000256" key="5">
    <source>
        <dbReference type="SAM" id="Phobius"/>
    </source>
</evidence>